<keyword evidence="4" id="KW-0235">DNA replication</keyword>
<dbReference type="InterPro" id="IPR036599">
    <property type="entry name" value="DNA_ligase_N_sf"/>
</dbReference>
<evidence type="ECO:0000256" key="2">
    <source>
        <dbReference type="ARBA" id="ARBA00022598"/>
    </source>
</evidence>
<feature type="domain" description="ATP-dependent DNA ligase family profile" evidence="14">
    <location>
        <begin position="300"/>
        <end position="429"/>
    </location>
</feature>
<organism evidence="15 16">
    <name type="scientific">Phaeovulum veldkampii DSM 11550</name>
    <dbReference type="NCBI Taxonomy" id="1185920"/>
    <lineage>
        <taxon>Bacteria</taxon>
        <taxon>Pseudomonadati</taxon>
        <taxon>Pseudomonadota</taxon>
        <taxon>Alphaproteobacteria</taxon>
        <taxon>Rhodobacterales</taxon>
        <taxon>Paracoccaceae</taxon>
        <taxon>Phaeovulum</taxon>
    </lineage>
</organism>
<evidence type="ECO:0000256" key="6">
    <source>
        <dbReference type="ARBA" id="ARBA00022741"/>
    </source>
</evidence>
<dbReference type="Proteomes" id="UP000241899">
    <property type="component" value="Unassembled WGS sequence"/>
</dbReference>
<dbReference type="SUPFAM" id="SSF56091">
    <property type="entry name" value="DNA ligase/mRNA capping enzyme, catalytic domain"/>
    <property type="match status" value="1"/>
</dbReference>
<accession>A0A2T4JAK2</accession>
<dbReference type="AlphaFoldDB" id="A0A2T4JAK2"/>
<dbReference type="Pfam" id="PF01068">
    <property type="entry name" value="DNA_ligase_A_M"/>
    <property type="match status" value="1"/>
</dbReference>
<reference evidence="15 16" key="1">
    <citation type="submission" date="2018-03" db="EMBL/GenBank/DDBJ databases">
        <title>Rhodobacter veldkampii.</title>
        <authorList>
            <person name="Meyer T.E."/>
            <person name="Miller S."/>
            <person name="Lodha T."/>
            <person name="Gandham S."/>
            <person name="Chintalapati S."/>
            <person name="Chintalapati V.R."/>
        </authorList>
    </citation>
    <scope>NUCLEOTIDE SEQUENCE [LARGE SCALE GENOMIC DNA]</scope>
    <source>
        <strain evidence="15 16">DSM 11550</strain>
    </source>
</reference>
<dbReference type="CDD" id="cd07897">
    <property type="entry name" value="Adenylation_DNA_ligase_Bac1"/>
    <property type="match status" value="1"/>
</dbReference>
<dbReference type="InterPro" id="IPR016059">
    <property type="entry name" value="DNA_ligase_ATP-dep_CS"/>
</dbReference>
<dbReference type="GO" id="GO:0046872">
    <property type="term" value="F:metal ion binding"/>
    <property type="evidence" value="ECO:0007669"/>
    <property type="project" value="UniProtKB-KW"/>
</dbReference>
<keyword evidence="8" id="KW-0067">ATP-binding</keyword>
<keyword evidence="12" id="KW-0131">Cell cycle</keyword>
<dbReference type="InterPro" id="IPR012310">
    <property type="entry name" value="DNA_ligase_ATP-dep_cent"/>
</dbReference>
<keyword evidence="3" id="KW-0132">Cell division</keyword>
<evidence type="ECO:0000256" key="3">
    <source>
        <dbReference type="ARBA" id="ARBA00022618"/>
    </source>
</evidence>
<keyword evidence="16" id="KW-1185">Reference proteome</keyword>
<evidence type="ECO:0000256" key="10">
    <source>
        <dbReference type="ARBA" id="ARBA00023172"/>
    </source>
</evidence>
<evidence type="ECO:0000313" key="16">
    <source>
        <dbReference type="Proteomes" id="UP000241899"/>
    </source>
</evidence>
<dbReference type="Gene3D" id="1.10.3260.10">
    <property type="entry name" value="DNA ligase, ATP-dependent, N-terminal domain"/>
    <property type="match status" value="1"/>
</dbReference>
<keyword evidence="9" id="KW-0460">Magnesium</keyword>
<dbReference type="InterPro" id="IPR012309">
    <property type="entry name" value="DNA_ligase_ATP-dep_C"/>
</dbReference>
<evidence type="ECO:0000256" key="4">
    <source>
        <dbReference type="ARBA" id="ARBA00022705"/>
    </source>
</evidence>
<dbReference type="PROSITE" id="PS50160">
    <property type="entry name" value="DNA_LIGASE_A3"/>
    <property type="match status" value="1"/>
</dbReference>
<dbReference type="SUPFAM" id="SSF117018">
    <property type="entry name" value="ATP-dependent DNA ligase DNA-binding domain"/>
    <property type="match status" value="1"/>
</dbReference>
<protein>
    <recommendedName>
        <fullName evidence="1">DNA ligase (ATP)</fullName>
        <ecNumber evidence="1">6.5.1.1</ecNumber>
    </recommendedName>
</protein>
<keyword evidence="6" id="KW-0547">Nucleotide-binding</keyword>
<evidence type="ECO:0000313" key="15">
    <source>
        <dbReference type="EMBL" id="PTE14924.1"/>
    </source>
</evidence>
<dbReference type="GO" id="GO:0003677">
    <property type="term" value="F:DNA binding"/>
    <property type="evidence" value="ECO:0007669"/>
    <property type="project" value="InterPro"/>
</dbReference>
<dbReference type="PANTHER" id="PTHR45674:SF13">
    <property type="entry name" value="DNA LIGASE-RELATED"/>
    <property type="match status" value="1"/>
</dbReference>
<evidence type="ECO:0000256" key="5">
    <source>
        <dbReference type="ARBA" id="ARBA00022723"/>
    </source>
</evidence>
<evidence type="ECO:0000256" key="12">
    <source>
        <dbReference type="ARBA" id="ARBA00023306"/>
    </source>
</evidence>
<dbReference type="Pfam" id="PF04675">
    <property type="entry name" value="DNA_ligase_A_N"/>
    <property type="match status" value="1"/>
</dbReference>
<dbReference type="NCBIfam" id="NF006701">
    <property type="entry name" value="PRK09247.1"/>
    <property type="match status" value="1"/>
</dbReference>
<dbReference type="Gene3D" id="3.30.470.30">
    <property type="entry name" value="DNA ligase/mRNA capping enzyme"/>
    <property type="match status" value="1"/>
</dbReference>
<dbReference type="SUPFAM" id="SSF50249">
    <property type="entry name" value="Nucleic acid-binding proteins"/>
    <property type="match status" value="1"/>
</dbReference>
<evidence type="ECO:0000256" key="11">
    <source>
        <dbReference type="ARBA" id="ARBA00023204"/>
    </source>
</evidence>
<dbReference type="GO" id="GO:0006310">
    <property type="term" value="P:DNA recombination"/>
    <property type="evidence" value="ECO:0007669"/>
    <property type="project" value="UniProtKB-KW"/>
</dbReference>
<dbReference type="GO" id="GO:0006281">
    <property type="term" value="P:DNA repair"/>
    <property type="evidence" value="ECO:0007669"/>
    <property type="project" value="UniProtKB-KW"/>
</dbReference>
<keyword evidence="2 15" id="KW-0436">Ligase</keyword>
<proteinExistence type="predicted"/>
<dbReference type="EMBL" id="PZKF01000049">
    <property type="protein sequence ID" value="PTE14924.1"/>
    <property type="molecule type" value="Genomic_DNA"/>
</dbReference>
<dbReference type="Gene3D" id="2.40.50.140">
    <property type="entry name" value="Nucleic acid-binding proteins"/>
    <property type="match status" value="1"/>
</dbReference>
<sequence>MNRFAVLFQSLDGTTSSTARTLALAAYLREAPEPDRLWTIALLTGRRPRRVITAGKLAEWAAEAAGIPDWLFAESYSVAGDLAETIAAILPPAETTTNRSLSDWIATLRALSAQDEPARRAGILAAWAGLDATERFLFNKLLTGGFRMGVARGLMQRALAQATGLDEATLAHRLMGDWSPDTTTFAALITGDGAQASRPYPFCLAHPLDADPDALGDPTDWLAEWKWDGIRGQLVCRDGRVFLWSRGEELVTDRYPEIVAAAQALPEGTVLDGEILGWAGAPLPFATLQRRIGLKTVSRRTLAEVPVIFMAYDLLEADSTDLRPQPFATRRAALEALATDLPPELPLSPLARFDDWATLAAHRQAARDRGAEGVMLKQRTSPYHAGRKRGDWWKWKLDPFSLDAVLIYAQAGHGRRAGLYTDFTFALWDGPALVPVAKAYSGLTDAEFAEITRWVRAHTTDRFGPVRQVVPELVFELGFEGIAESPRHKSGLALRFPRMLRWRRDKPAAEADRIETARALLAHPAPRAYL</sequence>
<gene>
    <name evidence="15" type="ORF">C5F46_14300</name>
</gene>
<dbReference type="InterPro" id="IPR012308">
    <property type="entry name" value="DNA_ligase_ATP-dep_N"/>
</dbReference>
<dbReference type="GO" id="GO:0051301">
    <property type="term" value="P:cell division"/>
    <property type="evidence" value="ECO:0007669"/>
    <property type="project" value="UniProtKB-KW"/>
</dbReference>
<dbReference type="OrthoDB" id="9767858at2"/>
<name>A0A2T4JAK2_9RHOB</name>
<evidence type="ECO:0000256" key="1">
    <source>
        <dbReference type="ARBA" id="ARBA00012727"/>
    </source>
</evidence>
<dbReference type="GO" id="GO:0006260">
    <property type="term" value="P:DNA replication"/>
    <property type="evidence" value="ECO:0007669"/>
    <property type="project" value="UniProtKB-KW"/>
</dbReference>
<comment type="catalytic activity">
    <reaction evidence="13">
        <text>ATP + (deoxyribonucleotide)n-3'-hydroxyl + 5'-phospho-(deoxyribonucleotide)m = (deoxyribonucleotide)n+m + AMP + diphosphate.</text>
        <dbReference type="EC" id="6.5.1.1"/>
    </reaction>
</comment>
<keyword evidence="11" id="KW-0234">DNA repair</keyword>
<evidence type="ECO:0000256" key="7">
    <source>
        <dbReference type="ARBA" id="ARBA00022763"/>
    </source>
</evidence>
<evidence type="ECO:0000256" key="9">
    <source>
        <dbReference type="ARBA" id="ARBA00022842"/>
    </source>
</evidence>
<dbReference type="Pfam" id="PF04679">
    <property type="entry name" value="DNA_ligase_A_C"/>
    <property type="match status" value="1"/>
</dbReference>
<dbReference type="GO" id="GO:0005524">
    <property type="term" value="F:ATP binding"/>
    <property type="evidence" value="ECO:0007669"/>
    <property type="project" value="UniProtKB-KW"/>
</dbReference>
<dbReference type="InterPro" id="IPR012340">
    <property type="entry name" value="NA-bd_OB-fold"/>
</dbReference>
<evidence type="ECO:0000259" key="14">
    <source>
        <dbReference type="PROSITE" id="PS50160"/>
    </source>
</evidence>
<dbReference type="InterPro" id="IPR026333">
    <property type="entry name" value="ATP_dep_DNA_lig_pp_1105_fam"/>
</dbReference>
<dbReference type="PROSITE" id="PS00697">
    <property type="entry name" value="DNA_LIGASE_A1"/>
    <property type="match status" value="1"/>
</dbReference>
<dbReference type="PANTHER" id="PTHR45674">
    <property type="entry name" value="DNA LIGASE 1/3 FAMILY MEMBER"/>
    <property type="match status" value="1"/>
</dbReference>
<dbReference type="RefSeq" id="WP_107326016.1">
    <property type="nucleotide sequence ID" value="NZ_NHSP01000073.1"/>
</dbReference>
<dbReference type="NCBIfam" id="TIGR04120">
    <property type="entry name" value="DNA_lig_bact"/>
    <property type="match status" value="1"/>
</dbReference>
<keyword evidence="10" id="KW-0233">DNA recombination</keyword>
<keyword evidence="7" id="KW-0227">DNA damage</keyword>
<comment type="caution">
    <text evidence="15">The sequence shown here is derived from an EMBL/GenBank/DDBJ whole genome shotgun (WGS) entry which is preliminary data.</text>
</comment>
<dbReference type="EC" id="6.5.1.1" evidence="1"/>
<evidence type="ECO:0000256" key="8">
    <source>
        <dbReference type="ARBA" id="ARBA00022840"/>
    </source>
</evidence>
<keyword evidence="5" id="KW-0479">Metal-binding</keyword>
<evidence type="ECO:0000256" key="13">
    <source>
        <dbReference type="ARBA" id="ARBA00034003"/>
    </source>
</evidence>
<dbReference type="CDD" id="cd07972">
    <property type="entry name" value="OBF_DNA_ligase_Arch_LigB"/>
    <property type="match status" value="1"/>
</dbReference>
<dbReference type="GO" id="GO:0003910">
    <property type="term" value="F:DNA ligase (ATP) activity"/>
    <property type="evidence" value="ECO:0007669"/>
    <property type="project" value="UniProtKB-EC"/>
</dbReference>
<dbReference type="InterPro" id="IPR050191">
    <property type="entry name" value="ATP-dep_DNA_ligase"/>
</dbReference>